<evidence type="ECO:0000256" key="4">
    <source>
        <dbReference type="ARBA" id="ARBA00023034"/>
    </source>
</evidence>
<dbReference type="Gene3D" id="3.40.525.10">
    <property type="entry name" value="CRAL-TRIO lipid binding domain"/>
    <property type="match status" value="1"/>
</dbReference>
<dbReference type="SMART" id="SM00516">
    <property type="entry name" value="SEC14"/>
    <property type="match status" value="1"/>
</dbReference>
<dbReference type="Proteomes" id="UP000327013">
    <property type="component" value="Chromosome 5"/>
</dbReference>
<evidence type="ECO:0000256" key="1">
    <source>
        <dbReference type="ARBA" id="ARBA00004202"/>
    </source>
</evidence>
<feature type="coiled-coil region" evidence="6">
    <location>
        <begin position="408"/>
        <end position="442"/>
    </location>
</feature>
<dbReference type="CDD" id="cd00170">
    <property type="entry name" value="SEC14"/>
    <property type="match status" value="1"/>
</dbReference>
<evidence type="ECO:0000313" key="9">
    <source>
        <dbReference type="EMBL" id="KAE8055897.1"/>
    </source>
</evidence>
<evidence type="ECO:0000256" key="3">
    <source>
        <dbReference type="ARBA" id="ARBA00022927"/>
    </source>
</evidence>
<dbReference type="SUPFAM" id="SSF46938">
    <property type="entry name" value="CRAL/TRIO N-terminal domain"/>
    <property type="match status" value="1"/>
</dbReference>
<feature type="region of interest" description="Disordered" evidence="7">
    <location>
        <begin position="1"/>
        <end position="32"/>
    </location>
</feature>
<dbReference type="GO" id="GO:0000139">
    <property type="term" value="C:Golgi membrane"/>
    <property type="evidence" value="ECO:0007669"/>
    <property type="project" value="UniProtKB-SubCell"/>
</dbReference>
<dbReference type="InterPro" id="IPR036273">
    <property type="entry name" value="CRAL/TRIO_N_dom_sf"/>
</dbReference>
<dbReference type="PRINTS" id="PR00180">
    <property type="entry name" value="CRETINALDHBP"/>
</dbReference>
<gene>
    <name evidence="9" type="ORF">FH972_012708</name>
</gene>
<dbReference type="Gene3D" id="1.10.8.20">
    <property type="entry name" value="N-terminal domain of phosphatidylinositol transfer protein sec14p"/>
    <property type="match status" value="1"/>
</dbReference>
<proteinExistence type="inferred from homology"/>
<dbReference type="Pfam" id="PF00650">
    <property type="entry name" value="CRAL_TRIO"/>
    <property type="match status" value="1"/>
</dbReference>
<dbReference type="SMART" id="SM01100">
    <property type="entry name" value="CRAL_TRIO_N"/>
    <property type="match status" value="1"/>
</dbReference>
<comment type="similarity">
    <text evidence="5">Belongs to the SFH family.</text>
</comment>
<dbReference type="InterPro" id="IPR036865">
    <property type="entry name" value="CRAL-TRIO_dom_sf"/>
</dbReference>
<comment type="subcellular location">
    <subcellularLocation>
        <location evidence="1">Cell membrane</location>
        <topology evidence="1">Peripheral membrane protein</topology>
    </subcellularLocation>
    <subcellularLocation>
        <location evidence="2">Golgi apparatus membrane</location>
        <topology evidence="2">Peripheral membrane protein</topology>
    </subcellularLocation>
</comment>
<sequence length="446" mass="50684">MDTPKEKDREIVVSIGGGGGETGEEPSSLSKPKLAYGRTKSIHPPIETFWQLPPQQEHKPSNFGFKSLMSYPIKFRDSLTRLRRTKSMQVVLEGAHDPKDEQVVQSFRKLLLVDGHPLGNLNDYHTLLRFLRMRDFNLSKAKEMFLNFLKWREDFGVDAIPKELMFKEYAEVKKWYPHGYHGVDRYGRPVYIERLGMVELSSLLQITTIERFVKYHVSEQEKTLNLRFPACSIAAKRHIASTTSILDVNGVGMSNFSKPARYLFTEIQKIDSNYYPETLNRLFIINAGSGFRILWKVIKTFLDARTIAKIQVLGYNYISNLLEVIDSSNLPSFLGGNCTCSDYGGCLLSDKGPWNNPEIIEILQAVSTTEDDNGENGVASDAFLQNMKHEESERVERKNADKFALKTIQALEAALEETKTKIEALEAALEDTKMVLKGLAQQNIED</sequence>
<feature type="compositionally biased region" description="Basic and acidic residues" evidence="7">
    <location>
        <begin position="1"/>
        <end position="11"/>
    </location>
</feature>
<dbReference type="GO" id="GO:0015031">
    <property type="term" value="P:protein transport"/>
    <property type="evidence" value="ECO:0007669"/>
    <property type="project" value="UniProtKB-KW"/>
</dbReference>
<dbReference type="SUPFAM" id="SSF52087">
    <property type="entry name" value="CRAL/TRIO domain"/>
    <property type="match status" value="1"/>
</dbReference>
<dbReference type="InterPro" id="IPR051026">
    <property type="entry name" value="PI/PC_transfer"/>
</dbReference>
<evidence type="ECO:0000313" key="10">
    <source>
        <dbReference type="Proteomes" id="UP000327013"/>
    </source>
</evidence>
<feature type="domain" description="CRAL-TRIO" evidence="8">
    <location>
        <begin position="168"/>
        <end position="342"/>
    </location>
</feature>
<accession>A0A5N6R801</accession>
<dbReference type="PANTHER" id="PTHR45657">
    <property type="entry name" value="CRAL-TRIO DOMAIN-CONTAINING PROTEIN YKL091C-RELATED"/>
    <property type="match status" value="1"/>
</dbReference>
<keyword evidence="3" id="KW-0653">Protein transport</keyword>
<dbReference type="InterPro" id="IPR001251">
    <property type="entry name" value="CRAL-TRIO_dom"/>
</dbReference>
<evidence type="ECO:0000259" key="8">
    <source>
        <dbReference type="PROSITE" id="PS50191"/>
    </source>
</evidence>
<name>A0A5N6R801_9ROSI</name>
<protein>
    <recommendedName>
        <fullName evidence="8">CRAL-TRIO domain-containing protein</fullName>
    </recommendedName>
</protein>
<dbReference type="InterPro" id="IPR011074">
    <property type="entry name" value="CRAL/TRIO_N_dom"/>
</dbReference>
<keyword evidence="4" id="KW-0333">Golgi apparatus</keyword>
<organism evidence="9 10">
    <name type="scientific">Carpinus fangiana</name>
    <dbReference type="NCBI Taxonomy" id="176857"/>
    <lineage>
        <taxon>Eukaryota</taxon>
        <taxon>Viridiplantae</taxon>
        <taxon>Streptophyta</taxon>
        <taxon>Embryophyta</taxon>
        <taxon>Tracheophyta</taxon>
        <taxon>Spermatophyta</taxon>
        <taxon>Magnoliopsida</taxon>
        <taxon>eudicotyledons</taxon>
        <taxon>Gunneridae</taxon>
        <taxon>Pentapetalae</taxon>
        <taxon>rosids</taxon>
        <taxon>fabids</taxon>
        <taxon>Fagales</taxon>
        <taxon>Betulaceae</taxon>
        <taxon>Carpinus</taxon>
    </lineage>
</organism>
<dbReference type="GO" id="GO:0005886">
    <property type="term" value="C:plasma membrane"/>
    <property type="evidence" value="ECO:0007669"/>
    <property type="project" value="UniProtKB-SubCell"/>
</dbReference>
<dbReference type="EMBL" id="CM017325">
    <property type="protein sequence ID" value="KAE8055897.1"/>
    <property type="molecule type" value="Genomic_DNA"/>
</dbReference>
<evidence type="ECO:0000256" key="6">
    <source>
        <dbReference type="SAM" id="Coils"/>
    </source>
</evidence>
<dbReference type="PROSITE" id="PS50191">
    <property type="entry name" value="CRAL_TRIO"/>
    <property type="match status" value="1"/>
</dbReference>
<reference evidence="9 10" key="1">
    <citation type="submission" date="2019-06" db="EMBL/GenBank/DDBJ databases">
        <title>A chromosomal-level reference genome of Carpinus fangiana (Coryloideae, Betulaceae).</title>
        <authorList>
            <person name="Yang X."/>
            <person name="Wang Z."/>
            <person name="Zhang L."/>
            <person name="Hao G."/>
            <person name="Liu J."/>
            <person name="Yang Y."/>
        </authorList>
    </citation>
    <scope>NUCLEOTIDE SEQUENCE [LARGE SCALE GENOMIC DNA]</scope>
    <source>
        <strain evidence="9">Cfa_2016G</strain>
        <tissue evidence="9">Leaf</tissue>
    </source>
</reference>
<evidence type="ECO:0000256" key="7">
    <source>
        <dbReference type="SAM" id="MobiDB-lite"/>
    </source>
</evidence>
<evidence type="ECO:0000256" key="2">
    <source>
        <dbReference type="ARBA" id="ARBA00004395"/>
    </source>
</evidence>
<evidence type="ECO:0000256" key="5">
    <source>
        <dbReference type="ARBA" id="ARBA00038020"/>
    </source>
</evidence>
<dbReference type="OrthoDB" id="1434354at2759"/>
<keyword evidence="10" id="KW-1185">Reference proteome</keyword>
<keyword evidence="3" id="KW-0813">Transport</keyword>
<dbReference type="PANTHER" id="PTHR45657:SF50">
    <property type="entry name" value="PHOSPHATIDYLINOSITOL_PHOSPHATIDYLCHOLINE TRANSFER PROTEIN SFH11"/>
    <property type="match status" value="1"/>
</dbReference>
<dbReference type="AlphaFoldDB" id="A0A5N6R801"/>
<keyword evidence="6" id="KW-0175">Coiled coil</keyword>